<evidence type="ECO:0000313" key="1">
    <source>
        <dbReference type="EMBL" id="MTV44782.1"/>
    </source>
</evidence>
<dbReference type="RefSeq" id="WP_230681820.1">
    <property type="nucleotide sequence ID" value="NZ_WNHU01000838.1"/>
</dbReference>
<comment type="caution">
    <text evidence="1">The sequence shown here is derived from an EMBL/GenBank/DDBJ whole genome shotgun (WGS) entry which is preliminary data.</text>
</comment>
<dbReference type="AlphaFoldDB" id="A0A7X2XMS5"/>
<feature type="non-terminal residue" evidence="1">
    <location>
        <position position="80"/>
    </location>
</feature>
<accession>A0A7X2XMS5</accession>
<reference evidence="1 2" key="1">
    <citation type="submission" date="2019-11" db="EMBL/GenBank/DDBJ databases">
        <title>Growth characteristics of pneumococcus vary with the chemical composition of the capsule and with environmental conditions.</title>
        <authorList>
            <person name="Tothpal A."/>
            <person name="Desobry K."/>
            <person name="Joshi S."/>
            <person name="Wyllie A.L."/>
            <person name="Weinberger D.M."/>
        </authorList>
    </citation>
    <scope>NUCLEOTIDE SEQUENCE [LARGE SCALE GENOMIC DNA]</scope>
    <source>
        <strain evidence="2">pnumococcus09N</strain>
    </source>
</reference>
<dbReference type="Pfam" id="PF11651">
    <property type="entry name" value="P22_CoatProtein"/>
    <property type="match status" value="1"/>
</dbReference>
<dbReference type="InterPro" id="IPR024659">
    <property type="entry name" value="Phage_coat_Gp5"/>
</dbReference>
<evidence type="ECO:0000313" key="2">
    <source>
        <dbReference type="Proteomes" id="UP000467349"/>
    </source>
</evidence>
<organism evidence="1 2">
    <name type="scientific">Streptococcus pneumoniae</name>
    <dbReference type="NCBI Taxonomy" id="1313"/>
    <lineage>
        <taxon>Bacteria</taxon>
        <taxon>Bacillati</taxon>
        <taxon>Bacillota</taxon>
        <taxon>Bacilli</taxon>
        <taxon>Lactobacillales</taxon>
        <taxon>Streptococcaceae</taxon>
        <taxon>Streptococcus</taxon>
    </lineage>
</organism>
<name>A0A7X2XMS5_STREE</name>
<gene>
    <name evidence="1" type="ORF">GM545_14735</name>
</gene>
<dbReference type="EMBL" id="WNHU01000838">
    <property type="protein sequence ID" value="MTV44782.1"/>
    <property type="molecule type" value="Genomic_DNA"/>
</dbReference>
<feature type="non-terminal residue" evidence="1">
    <location>
        <position position="1"/>
    </location>
</feature>
<proteinExistence type="predicted"/>
<sequence length="80" mass="8343">AARDKLSSDINVAVMNVAALQGAHVIKRTAAATGFDDVALAEAVFNEIGVPGMDRYLALSTRDYNGMAANLASRSTMTGK</sequence>
<dbReference type="Proteomes" id="UP000467349">
    <property type="component" value="Unassembled WGS sequence"/>
</dbReference>
<protein>
    <submittedName>
        <fullName evidence="1">Uncharacterized protein</fullName>
    </submittedName>
</protein>